<feature type="compositionally biased region" description="Basic and acidic residues" evidence="1">
    <location>
        <begin position="63"/>
        <end position="75"/>
    </location>
</feature>
<evidence type="ECO:0000313" key="3">
    <source>
        <dbReference type="Proteomes" id="UP001432322"/>
    </source>
</evidence>
<dbReference type="EMBL" id="BTSY01000002">
    <property type="protein sequence ID" value="GMT16373.1"/>
    <property type="molecule type" value="Genomic_DNA"/>
</dbReference>
<accession>A0AAV5VDT8</accession>
<keyword evidence="3" id="KW-1185">Reference proteome</keyword>
<sequence>MVEREMRQRELGEELVRINGLIEETRREHEEWLNGHGNGQLEDEVRERGIQQQDAVPSQQNESRNRSRSDVAQRELEYNERMAALRSEAERVRRRMPLMQLLELLEEDEEELFSDGDDHDDGVFGELYDHLVA</sequence>
<name>A0AAV5VDT8_9BILA</name>
<dbReference type="Proteomes" id="UP001432322">
    <property type="component" value="Unassembled WGS sequence"/>
</dbReference>
<feature type="non-terminal residue" evidence="2">
    <location>
        <position position="133"/>
    </location>
</feature>
<protein>
    <submittedName>
        <fullName evidence="2">Uncharacterized protein</fullName>
    </submittedName>
</protein>
<organism evidence="2 3">
    <name type="scientific">Pristionchus fissidentatus</name>
    <dbReference type="NCBI Taxonomy" id="1538716"/>
    <lineage>
        <taxon>Eukaryota</taxon>
        <taxon>Metazoa</taxon>
        <taxon>Ecdysozoa</taxon>
        <taxon>Nematoda</taxon>
        <taxon>Chromadorea</taxon>
        <taxon>Rhabditida</taxon>
        <taxon>Rhabditina</taxon>
        <taxon>Diplogasteromorpha</taxon>
        <taxon>Diplogasteroidea</taxon>
        <taxon>Neodiplogasteridae</taxon>
        <taxon>Pristionchus</taxon>
    </lineage>
</organism>
<evidence type="ECO:0000256" key="1">
    <source>
        <dbReference type="SAM" id="MobiDB-lite"/>
    </source>
</evidence>
<reference evidence="2" key="1">
    <citation type="submission" date="2023-10" db="EMBL/GenBank/DDBJ databases">
        <title>Genome assembly of Pristionchus species.</title>
        <authorList>
            <person name="Yoshida K."/>
            <person name="Sommer R.J."/>
        </authorList>
    </citation>
    <scope>NUCLEOTIDE SEQUENCE</scope>
    <source>
        <strain evidence="2">RS5133</strain>
    </source>
</reference>
<evidence type="ECO:0000313" key="2">
    <source>
        <dbReference type="EMBL" id="GMT16373.1"/>
    </source>
</evidence>
<gene>
    <name evidence="2" type="ORF">PFISCL1PPCAC_7670</name>
</gene>
<comment type="caution">
    <text evidence="2">The sequence shown here is derived from an EMBL/GenBank/DDBJ whole genome shotgun (WGS) entry which is preliminary data.</text>
</comment>
<feature type="region of interest" description="Disordered" evidence="1">
    <location>
        <begin position="30"/>
        <end position="75"/>
    </location>
</feature>
<proteinExistence type="predicted"/>
<dbReference type="AlphaFoldDB" id="A0AAV5VDT8"/>